<reference evidence="2" key="1">
    <citation type="journal article" date="2015" name="Nat. Genet.">
        <title>The genome and transcriptome of the zoonotic hookworm Ancylostoma ceylanicum identify infection-specific gene families.</title>
        <authorList>
            <person name="Schwarz E.M."/>
            <person name="Hu Y."/>
            <person name="Antoshechkin I."/>
            <person name="Miller M.M."/>
            <person name="Sternberg P.W."/>
            <person name="Aroian R.V."/>
        </authorList>
    </citation>
    <scope>NUCLEOTIDE SEQUENCE</scope>
    <source>
        <strain evidence="2">HY135</strain>
    </source>
</reference>
<dbReference type="Proteomes" id="UP000024635">
    <property type="component" value="Unassembled WGS sequence"/>
</dbReference>
<comment type="caution">
    <text evidence="1">The sequence shown here is derived from an EMBL/GenBank/DDBJ whole genome shotgun (WGS) entry which is preliminary data.</text>
</comment>
<evidence type="ECO:0000313" key="1">
    <source>
        <dbReference type="EMBL" id="EYC01149.1"/>
    </source>
</evidence>
<name>A0A016TDY5_9BILA</name>
<organism evidence="1 2">
    <name type="scientific">Ancylostoma ceylanicum</name>
    <dbReference type="NCBI Taxonomy" id="53326"/>
    <lineage>
        <taxon>Eukaryota</taxon>
        <taxon>Metazoa</taxon>
        <taxon>Ecdysozoa</taxon>
        <taxon>Nematoda</taxon>
        <taxon>Chromadorea</taxon>
        <taxon>Rhabditida</taxon>
        <taxon>Rhabditina</taxon>
        <taxon>Rhabditomorpha</taxon>
        <taxon>Strongyloidea</taxon>
        <taxon>Ancylostomatidae</taxon>
        <taxon>Ancylostomatinae</taxon>
        <taxon>Ancylostoma</taxon>
    </lineage>
</organism>
<dbReference type="AlphaFoldDB" id="A0A016TDY5"/>
<keyword evidence="2" id="KW-1185">Reference proteome</keyword>
<accession>A0A016TDY5</accession>
<sequence>MEQHEESVRKNFIGRDIDMTLDSGYMESDAVITEIAKLTCSNFNSGHVSPHFGRRRTLITAVDPSPSPTLDAFQSENSPAPGALCIPLPEYPSPGTGMPRGVPRHAHLSPATPTKSRADCPYYRRWYILFDLTFRPNRRPQRSAEVDLKNL</sequence>
<gene>
    <name evidence="1" type="primary">Acey_s0110.g193</name>
    <name evidence="1" type="ORF">Y032_0110g193</name>
</gene>
<proteinExistence type="predicted"/>
<dbReference type="EMBL" id="JARK01001446">
    <property type="protein sequence ID" value="EYC01149.1"/>
    <property type="molecule type" value="Genomic_DNA"/>
</dbReference>
<protein>
    <submittedName>
        <fullName evidence="1">Uncharacterized protein</fullName>
    </submittedName>
</protein>
<evidence type="ECO:0000313" key="2">
    <source>
        <dbReference type="Proteomes" id="UP000024635"/>
    </source>
</evidence>